<keyword evidence="3" id="KW-1185">Reference proteome</keyword>
<gene>
    <name evidence="2" type="ORF">N4S67_02500</name>
</gene>
<dbReference type="InterPro" id="IPR036513">
    <property type="entry name" value="STAS_dom_sf"/>
</dbReference>
<evidence type="ECO:0000259" key="1">
    <source>
        <dbReference type="PROSITE" id="PS50801"/>
    </source>
</evidence>
<dbReference type="SUPFAM" id="SSF52091">
    <property type="entry name" value="SpoIIaa-like"/>
    <property type="match status" value="1"/>
</dbReference>
<reference evidence="3" key="1">
    <citation type="submission" date="2023-07" db="EMBL/GenBank/DDBJ databases">
        <authorList>
            <person name="Deng Y."/>
            <person name="Zhang Y.-Q."/>
        </authorList>
    </citation>
    <scope>NUCLEOTIDE SEQUENCE [LARGE SCALE GENOMIC DNA]</scope>
    <source>
        <strain evidence="3">CPCC 205710</strain>
    </source>
</reference>
<comment type="caution">
    <text evidence="2">The sequence shown here is derived from an EMBL/GenBank/DDBJ whole genome shotgun (WGS) entry which is preliminary data.</text>
</comment>
<organism evidence="2 3">
    <name type="scientific">Mycobacterium deserti</name>
    <dbReference type="NCBI Taxonomy" id="2978347"/>
    <lineage>
        <taxon>Bacteria</taxon>
        <taxon>Bacillati</taxon>
        <taxon>Actinomycetota</taxon>
        <taxon>Actinomycetes</taxon>
        <taxon>Mycobacteriales</taxon>
        <taxon>Mycobacteriaceae</taxon>
        <taxon>Mycobacterium</taxon>
    </lineage>
</organism>
<dbReference type="PROSITE" id="PS50801">
    <property type="entry name" value="STAS"/>
    <property type="match status" value="1"/>
</dbReference>
<dbReference type="InterPro" id="IPR058548">
    <property type="entry name" value="MlaB-like_STAS"/>
</dbReference>
<dbReference type="Pfam" id="PF13466">
    <property type="entry name" value="STAS_2"/>
    <property type="match status" value="1"/>
</dbReference>
<feature type="domain" description="STAS" evidence="1">
    <location>
        <begin position="10"/>
        <end position="109"/>
    </location>
</feature>
<dbReference type="InterPro" id="IPR002645">
    <property type="entry name" value="STAS_dom"/>
</dbReference>
<dbReference type="EMBL" id="JAODWD010000001">
    <property type="protein sequence ID" value="MCT7657291.1"/>
    <property type="molecule type" value="Genomic_DNA"/>
</dbReference>
<evidence type="ECO:0000313" key="2">
    <source>
        <dbReference type="EMBL" id="MCT7657291.1"/>
    </source>
</evidence>
<dbReference type="Gene3D" id="3.30.750.24">
    <property type="entry name" value="STAS domain"/>
    <property type="match status" value="1"/>
</dbReference>
<accession>A0ABT2M4U8</accession>
<evidence type="ECO:0000313" key="3">
    <source>
        <dbReference type="Proteomes" id="UP001206639"/>
    </source>
</evidence>
<sequence>MSGRGTSKQVTIRARGEVDASNAKQFADAVCHAAAGDNRITVDLSDVGFMALDGVAALHAVNARMMHADSSWYVVPSDAVSRVLRLCDPEGLIPVAPTTRPTLRLVEPA</sequence>
<name>A0ABT2M4U8_9MYCO</name>
<dbReference type="CDD" id="cd07043">
    <property type="entry name" value="STAS_anti-anti-sigma_factors"/>
    <property type="match status" value="1"/>
</dbReference>
<protein>
    <submittedName>
        <fullName evidence="2">STAS domain-containing protein</fullName>
    </submittedName>
</protein>
<dbReference type="RefSeq" id="WP_260991351.1">
    <property type="nucleotide sequence ID" value="NZ_JAODWD010000001.1"/>
</dbReference>
<dbReference type="Proteomes" id="UP001206639">
    <property type="component" value="Unassembled WGS sequence"/>
</dbReference>
<proteinExistence type="predicted"/>